<comment type="caution">
    <text evidence="1">The sequence shown here is derived from an EMBL/GenBank/DDBJ whole genome shotgun (WGS) entry which is preliminary data.</text>
</comment>
<evidence type="ECO:0000313" key="2">
    <source>
        <dbReference type="Proteomes" id="UP000828390"/>
    </source>
</evidence>
<gene>
    <name evidence="1" type="ORF">DPMN_175374</name>
</gene>
<organism evidence="1 2">
    <name type="scientific">Dreissena polymorpha</name>
    <name type="common">Zebra mussel</name>
    <name type="synonym">Mytilus polymorpha</name>
    <dbReference type="NCBI Taxonomy" id="45954"/>
    <lineage>
        <taxon>Eukaryota</taxon>
        <taxon>Metazoa</taxon>
        <taxon>Spiralia</taxon>
        <taxon>Lophotrochozoa</taxon>
        <taxon>Mollusca</taxon>
        <taxon>Bivalvia</taxon>
        <taxon>Autobranchia</taxon>
        <taxon>Heteroconchia</taxon>
        <taxon>Euheterodonta</taxon>
        <taxon>Imparidentia</taxon>
        <taxon>Neoheterodontei</taxon>
        <taxon>Myida</taxon>
        <taxon>Dreissenoidea</taxon>
        <taxon>Dreissenidae</taxon>
        <taxon>Dreissena</taxon>
    </lineage>
</organism>
<reference evidence="1" key="1">
    <citation type="journal article" date="2019" name="bioRxiv">
        <title>The Genome of the Zebra Mussel, Dreissena polymorpha: A Resource for Invasive Species Research.</title>
        <authorList>
            <person name="McCartney M.A."/>
            <person name="Auch B."/>
            <person name="Kono T."/>
            <person name="Mallez S."/>
            <person name="Zhang Y."/>
            <person name="Obille A."/>
            <person name="Becker A."/>
            <person name="Abrahante J.E."/>
            <person name="Garbe J."/>
            <person name="Badalamenti J.P."/>
            <person name="Herman A."/>
            <person name="Mangelson H."/>
            <person name="Liachko I."/>
            <person name="Sullivan S."/>
            <person name="Sone E.D."/>
            <person name="Koren S."/>
            <person name="Silverstein K.A.T."/>
            <person name="Beckman K.B."/>
            <person name="Gohl D.M."/>
        </authorList>
    </citation>
    <scope>NUCLEOTIDE SEQUENCE</scope>
    <source>
        <strain evidence="1">Duluth1</strain>
        <tissue evidence="1">Whole animal</tissue>
    </source>
</reference>
<dbReference type="Proteomes" id="UP000828390">
    <property type="component" value="Unassembled WGS sequence"/>
</dbReference>
<keyword evidence="2" id="KW-1185">Reference proteome</keyword>
<evidence type="ECO:0000313" key="1">
    <source>
        <dbReference type="EMBL" id="KAH3774003.1"/>
    </source>
</evidence>
<protein>
    <submittedName>
        <fullName evidence="1">Uncharacterized protein</fullName>
    </submittedName>
</protein>
<proteinExistence type="predicted"/>
<accession>A0A9D4IJJ0</accession>
<name>A0A9D4IJJ0_DREPO</name>
<dbReference type="EMBL" id="JAIWYP010000009">
    <property type="protein sequence ID" value="KAH3774003.1"/>
    <property type="molecule type" value="Genomic_DNA"/>
</dbReference>
<reference evidence="1" key="2">
    <citation type="submission" date="2020-11" db="EMBL/GenBank/DDBJ databases">
        <authorList>
            <person name="McCartney M.A."/>
            <person name="Auch B."/>
            <person name="Kono T."/>
            <person name="Mallez S."/>
            <person name="Becker A."/>
            <person name="Gohl D.M."/>
            <person name="Silverstein K.A.T."/>
            <person name="Koren S."/>
            <person name="Bechman K.B."/>
            <person name="Herman A."/>
            <person name="Abrahante J.E."/>
            <person name="Garbe J."/>
        </authorList>
    </citation>
    <scope>NUCLEOTIDE SEQUENCE</scope>
    <source>
        <strain evidence="1">Duluth1</strain>
        <tissue evidence="1">Whole animal</tissue>
    </source>
</reference>
<sequence length="84" mass="9536">MASTLLLYGFEPHETGNNSGIVRLWVGPSGMKIENECRERNQNFVQRQELISPCNCMSRLGDFLDVFAAYHIFEPSRKLGKGDD</sequence>
<dbReference type="AlphaFoldDB" id="A0A9D4IJJ0"/>